<evidence type="ECO:0000313" key="7">
    <source>
        <dbReference type="EMBL" id="OGG62128.1"/>
    </source>
</evidence>
<accession>A0A1F6DL24</accession>
<feature type="transmembrane region" description="Helical" evidence="6">
    <location>
        <begin position="135"/>
        <end position="161"/>
    </location>
</feature>
<feature type="transmembrane region" description="Helical" evidence="6">
    <location>
        <begin position="361"/>
        <end position="380"/>
    </location>
</feature>
<keyword evidence="5 6" id="KW-0472">Membrane</keyword>
<dbReference type="InterPro" id="IPR050833">
    <property type="entry name" value="Poly_Biosynth_Transport"/>
</dbReference>
<feature type="transmembrane region" description="Helical" evidence="6">
    <location>
        <begin position="93"/>
        <end position="114"/>
    </location>
</feature>
<dbReference type="STRING" id="1798495.A3C19_00175"/>
<dbReference type="EMBL" id="MFLI01000012">
    <property type="protein sequence ID" value="OGG62128.1"/>
    <property type="molecule type" value="Genomic_DNA"/>
</dbReference>
<feature type="non-terminal residue" evidence="7">
    <location>
        <position position="1"/>
    </location>
</feature>
<comment type="caution">
    <text evidence="7">The sequence shown here is derived from an EMBL/GenBank/DDBJ whole genome shotgun (WGS) entry which is preliminary data.</text>
</comment>
<feature type="transmembrane region" description="Helical" evidence="6">
    <location>
        <begin position="280"/>
        <end position="299"/>
    </location>
</feature>
<dbReference type="InterPro" id="IPR002797">
    <property type="entry name" value="Polysacc_synth"/>
</dbReference>
<evidence type="ECO:0000256" key="3">
    <source>
        <dbReference type="ARBA" id="ARBA00022692"/>
    </source>
</evidence>
<keyword evidence="2" id="KW-1003">Cell membrane</keyword>
<name>A0A1F6DL24_9BACT</name>
<keyword evidence="3 6" id="KW-0812">Transmembrane</keyword>
<feature type="transmembrane region" description="Helical" evidence="6">
    <location>
        <begin position="212"/>
        <end position="233"/>
    </location>
</feature>
<proteinExistence type="predicted"/>
<feature type="transmembrane region" description="Helical" evidence="6">
    <location>
        <begin position="253"/>
        <end position="273"/>
    </location>
</feature>
<keyword evidence="4 6" id="KW-1133">Transmembrane helix</keyword>
<evidence type="ECO:0000256" key="4">
    <source>
        <dbReference type="ARBA" id="ARBA00022989"/>
    </source>
</evidence>
<dbReference type="PANTHER" id="PTHR30250:SF11">
    <property type="entry name" value="O-ANTIGEN TRANSPORTER-RELATED"/>
    <property type="match status" value="1"/>
</dbReference>
<organism evidence="7 8">
    <name type="scientific">Candidatus Kaiserbacteria bacterium RIFCSPHIGHO2_02_FULL_54_22</name>
    <dbReference type="NCBI Taxonomy" id="1798495"/>
    <lineage>
        <taxon>Bacteria</taxon>
        <taxon>Candidatus Kaiseribacteriota</taxon>
    </lineage>
</organism>
<feature type="transmembrane region" description="Helical" evidence="6">
    <location>
        <begin position="12"/>
        <end position="30"/>
    </location>
</feature>
<evidence type="ECO:0000256" key="6">
    <source>
        <dbReference type="SAM" id="Phobius"/>
    </source>
</evidence>
<evidence type="ECO:0000256" key="1">
    <source>
        <dbReference type="ARBA" id="ARBA00004651"/>
    </source>
</evidence>
<gene>
    <name evidence="7" type="ORF">A3C19_00175</name>
</gene>
<sequence>RILSTAFFIKTVLLLLGLGVIFFATPYFMPNEKVKAILPLIAFIFAFDSIRDFGFSLVRSMEKMEWEAALYLLTNLAIVVFGFIFLASSSTVISFTAAYTAGAGIGMLATVYALRHHLRGVFSGFSRKLVPYILGSGWPFTLSAILGILMIDMDVLIIGWLRSAEEVGLYSAAQRIVQLLYILPSILATSLLPTFSRLAGRDEKKFKFGFEGALWAAYSLAIPISIGGVLLGGEMIELVFGPGFAGAALPFRILMLTLLISFPAVILTGVIFTHNKQRQLAVYAAIGGISNIVLDLLVIPRYGIGGAAVVTLFAQILSNLYLWRVVRSIVKPDIVSRLKRVFVAAAVMGAAVFVFDRFDMNVILAVILGGAIYLGALLLLKEPVVQEIKLIFAAKDGSGEA</sequence>
<feature type="transmembrane region" description="Helical" evidence="6">
    <location>
        <begin position="338"/>
        <end position="355"/>
    </location>
</feature>
<feature type="transmembrane region" description="Helical" evidence="6">
    <location>
        <begin position="36"/>
        <end position="58"/>
    </location>
</feature>
<dbReference type="GO" id="GO:0005886">
    <property type="term" value="C:plasma membrane"/>
    <property type="evidence" value="ECO:0007669"/>
    <property type="project" value="UniProtKB-SubCell"/>
</dbReference>
<feature type="transmembrane region" description="Helical" evidence="6">
    <location>
        <begin position="181"/>
        <end position="200"/>
    </location>
</feature>
<evidence type="ECO:0000313" key="8">
    <source>
        <dbReference type="Proteomes" id="UP000178532"/>
    </source>
</evidence>
<dbReference type="CDD" id="cd13128">
    <property type="entry name" value="MATE_Wzx_like"/>
    <property type="match status" value="1"/>
</dbReference>
<dbReference type="AlphaFoldDB" id="A0A1F6DL24"/>
<reference evidence="7 8" key="1">
    <citation type="journal article" date="2016" name="Nat. Commun.">
        <title>Thousands of microbial genomes shed light on interconnected biogeochemical processes in an aquifer system.</title>
        <authorList>
            <person name="Anantharaman K."/>
            <person name="Brown C.T."/>
            <person name="Hug L.A."/>
            <person name="Sharon I."/>
            <person name="Castelle C.J."/>
            <person name="Probst A.J."/>
            <person name="Thomas B.C."/>
            <person name="Singh A."/>
            <person name="Wilkins M.J."/>
            <person name="Karaoz U."/>
            <person name="Brodie E.L."/>
            <person name="Williams K.H."/>
            <person name="Hubbard S.S."/>
            <person name="Banfield J.F."/>
        </authorList>
    </citation>
    <scope>NUCLEOTIDE SEQUENCE [LARGE SCALE GENOMIC DNA]</scope>
</reference>
<dbReference type="PANTHER" id="PTHR30250">
    <property type="entry name" value="PST FAMILY PREDICTED COLANIC ACID TRANSPORTER"/>
    <property type="match status" value="1"/>
</dbReference>
<feature type="transmembrane region" description="Helical" evidence="6">
    <location>
        <begin position="70"/>
        <end position="87"/>
    </location>
</feature>
<dbReference type="Proteomes" id="UP000178532">
    <property type="component" value="Unassembled WGS sequence"/>
</dbReference>
<evidence type="ECO:0000256" key="5">
    <source>
        <dbReference type="ARBA" id="ARBA00023136"/>
    </source>
</evidence>
<protein>
    <submittedName>
        <fullName evidence="7">Uncharacterized protein</fullName>
    </submittedName>
</protein>
<evidence type="ECO:0000256" key="2">
    <source>
        <dbReference type="ARBA" id="ARBA00022475"/>
    </source>
</evidence>
<dbReference type="Pfam" id="PF01943">
    <property type="entry name" value="Polysacc_synt"/>
    <property type="match status" value="1"/>
</dbReference>
<comment type="subcellular location">
    <subcellularLocation>
        <location evidence="1">Cell membrane</location>
        <topology evidence="1">Multi-pass membrane protein</topology>
    </subcellularLocation>
</comment>
<feature type="transmembrane region" description="Helical" evidence="6">
    <location>
        <begin position="305"/>
        <end position="326"/>
    </location>
</feature>